<dbReference type="AlphaFoldDB" id="A0A2R8ACL6"/>
<evidence type="ECO:0000313" key="1">
    <source>
        <dbReference type="EMBL" id="SPF29996.1"/>
    </source>
</evidence>
<evidence type="ECO:0000313" key="2">
    <source>
        <dbReference type="Proteomes" id="UP000244932"/>
    </source>
</evidence>
<keyword evidence="2" id="KW-1185">Reference proteome</keyword>
<sequence>MDFILAEAVSQIAQLPQNKQREIGMVLLNGEVPPQLPVIQFEPDASST</sequence>
<name>A0A2R8ACL6_9RHOB</name>
<dbReference type="Proteomes" id="UP000244932">
    <property type="component" value="Unassembled WGS sequence"/>
</dbReference>
<organism evidence="1 2">
    <name type="scientific">Pontivivens insulae</name>
    <dbReference type="NCBI Taxonomy" id="1639689"/>
    <lineage>
        <taxon>Bacteria</taxon>
        <taxon>Pseudomonadati</taxon>
        <taxon>Pseudomonadota</taxon>
        <taxon>Alphaproteobacteria</taxon>
        <taxon>Rhodobacterales</taxon>
        <taxon>Paracoccaceae</taxon>
        <taxon>Pontivivens</taxon>
    </lineage>
</organism>
<gene>
    <name evidence="1" type="ORF">POI8812_02323</name>
</gene>
<dbReference type="RefSeq" id="WP_162844902.1">
    <property type="nucleotide sequence ID" value="NZ_OMKW01000003.1"/>
</dbReference>
<accession>A0A2R8ACL6</accession>
<proteinExistence type="predicted"/>
<reference evidence="1 2" key="1">
    <citation type="submission" date="2018-03" db="EMBL/GenBank/DDBJ databases">
        <authorList>
            <person name="Keele B.F."/>
        </authorList>
    </citation>
    <scope>NUCLEOTIDE SEQUENCE [LARGE SCALE GENOMIC DNA]</scope>
    <source>
        <strain evidence="1 2">CeCT 8812</strain>
    </source>
</reference>
<dbReference type="EMBL" id="OMKW01000003">
    <property type="protein sequence ID" value="SPF29996.1"/>
    <property type="molecule type" value="Genomic_DNA"/>
</dbReference>
<protein>
    <submittedName>
        <fullName evidence="1">Uncharacterized protein</fullName>
    </submittedName>
</protein>